<name>A0A3E0HD27_9PSEU</name>
<accession>A0A3E0HD27</accession>
<evidence type="ECO:0000256" key="1">
    <source>
        <dbReference type="SAM" id="Phobius"/>
    </source>
</evidence>
<dbReference type="AlphaFoldDB" id="A0A3E0HD27"/>
<organism evidence="2 3">
    <name type="scientific">Kutzneria buriramensis</name>
    <dbReference type="NCBI Taxonomy" id="1045776"/>
    <lineage>
        <taxon>Bacteria</taxon>
        <taxon>Bacillati</taxon>
        <taxon>Actinomycetota</taxon>
        <taxon>Actinomycetes</taxon>
        <taxon>Pseudonocardiales</taxon>
        <taxon>Pseudonocardiaceae</taxon>
        <taxon>Kutzneria</taxon>
    </lineage>
</organism>
<reference evidence="2 3" key="1">
    <citation type="submission" date="2018-08" db="EMBL/GenBank/DDBJ databases">
        <title>Genomic Encyclopedia of Archaeal and Bacterial Type Strains, Phase II (KMG-II): from individual species to whole genera.</title>
        <authorList>
            <person name="Goeker M."/>
        </authorList>
    </citation>
    <scope>NUCLEOTIDE SEQUENCE [LARGE SCALE GENOMIC DNA]</scope>
    <source>
        <strain evidence="2 3">DSM 45791</strain>
    </source>
</reference>
<keyword evidence="1" id="KW-0812">Transmembrane</keyword>
<dbReference type="EMBL" id="QUNO01000010">
    <property type="protein sequence ID" value="REH42686.1"/>
    <property type="molecule type" value="Genomic_DNA"/>
</dbReference>
<evidence type="ECO:0000313" key="3">
    <source>
        <dbReference type="Proteomes" id="UP000256269"/>
    </source>
</evidence>
<comment type="caution">
    <text evidence="2">The sequence shown here is derived from an EMBL/GenBank/DDBJ whole genome shotgun (WGS) entry which is preliminary data.</text>
</comment>
<dbReference type="Proteomes" id="UP000256269">
    <property type="component" value="Unassembled WGS sequence"/>
</dbReference>
<keyword evidence="1" id="KW-0472">Membrane</keyword>
<proteinExistence type="predicted"/>
<evidence type="ECO:0000313" key="2">
    <source>
        <dbReference type="EMBL" id="REH42686.1"/>
    </source>
</evidence>
<feature type="transmembrane region" description="Helical" evidence="1">
    <location>
        <begin position="6"/>
        <end position="25"/>
    </location>
</feature>
<keyword evidence="1" id="KW-1133">Transmembrane helix</keyword>
<protein>
    <submittedName>
        <fullName evidence="2">Uncharacterized protein</fullName>
    </submittedName>
</protein>
<gene>
    <name evidence="2" type="ORF">BCF44_110183</name>
</gene>
<dbReference type="RefSeq" id="WP_116177496.1">
    <property type="nucleotide sequence ID" value="NZ_CP144375.1"/>
</dbReference>
<sequence length="119" mass="13354">MEVLEWIAVGLCLGLALCGAGWLVLDKRQEVRRAKVARQLALRYSAPQQTYLQQASEYTWPIVAHQPAVFYENALTIPIHCLPPHPNANAQRSMPVPHPRYAREAEDAVTEVLPVIETT</sequence>
<keyword evidence="3" id="KW-1185">Reference proteome</keyword>